<dbReference type="Proteomes" id="UP001589716">
    <property type="component" value="Unassembled WGS sequence"/>
</dbReference>
<reference evidence="2 3" key="1">
    <citation type="submission" date="2024-09" db="EMBL/GenBank/DDBJ databases">
        <authorList>
            <person name="Sun Q."/>
            <person name="Mori K."/>
        </authorList>
    </citation>
    <scope>NUCLEOTIDE SEQUENCE [LARGE SCALE GENOMIC DNA]</scope>
    <source>
        <strain evidence="2 3">JCM 4414</strain>
    </source>
</reference>
<gene>
    <name evidence="2" type="ORF">ACFFTP_16205</name>
</gene>
<evidence type="ECO:0000256" key="1">
    <source>
        <dbReference type="SAM" id="Phobius"/>
    </source>
</evidence>
<dbReference type="RefSeq" id="WP_345485727.1">
    <property type="nucleotide sequence ID" value="NZ_BAAAWU010000001.1"/>
</dbReference>
<dbReference type="InterPro" id="IPR021741">
    <property type="entry name" value="DUF3311"/>
</dbReference>
<name>A0ABV5QQE9_9ACTN</name>
<keyword evidence="3" id="KW-1185">Reference proteome</keyword>
<keyword evidence="1" id="KW-0812">Transmembrane</keyword>
<comment type="caution">
    <text evidence="2">The sequence shown here is derived from an EMBL/GenBank/DDBJ whole genome shotgun (WGS) entry which is preliminary data.</text>
</comment>
<keyword evidence="1" id="KW-0472">Membrane</keyword>
<protein>
    <submittedName>
        <fullName evidence="2">DUF3311 domain-containing protein</fullName>
    </submittedName>
</protein>
<feature type="transmembrane region" description="Helical" evidence="1">
    <location>
        <begin position="20"/>
        <end position="37"/>
    </location>
</feature>
<evidence type="ECO:0000313" key="2">
    <source>
        <dbReference type="EMBL" id="MFB9555722.1"/>
    </source>
</evidence>
<keyword evidence="1" id="KW-1133">Transmembrane helix</keyword>
<proteinExistence type="predicted"/>
<sequence>MSTPEKEDTTVAPPSERSRWHWILLVAVVVPLIPFLYNHDEPRLFGFPAFYWIQLVFGVLSMAATTAVYQLTKGKR</sequence>
<organism evidence="2 3">
    <name type="scientific">Streptomyces roseoviridis</name>
    <dbReference type="NCBI Taxonomy" id="67361"/>
    <lineage>
        <taxon>Bacteria</taxon>
        <taxon>Bacillati</taxon>
        <taxon>Actinomycetota</taxon>
        <taxon>Actinomycetes</taxon>
        <taxon>Kitasatosporales</taxon>
        <taxon>Streptomycetaceae</taxon>
        <taxon>Streptomyces</taxon>
    </lineage>
</organism>
<evidence type="ECO:0000313" key="3">
    <source>
        <dbReference type="Proteomes" id="UP001589716"/>
    </source>
</evidence>
<accession>A0ABV5QQE9</accession>
<dbReference type="Pfam" id="PF11755">
    <property type="entry name" value="DUF3311"/>
    <property type="match status" value="1"/>
</dbReference>
<feature type="transmembrane region" description="Helical" evidence="1">
    <location>
        <begin position="49"/>
        <end position="71"/>
    </location>
</feature>
<dbReference type="EMBL" id="JBHMCT010000009">
    <property type="protein sequence ID" value="MFB9555722.1"/>
    <property type="molecule type" value="Genomic_DNA"/>
</dbReference>